<dbReference type="Gene3D" id="3.40.50.1110">
    <property type="entry name" value="SGNH hydrolase"/>
    <property type="match status" value="1"/>
</dbReference>
<dbReference type="InterPro" id="IPR040794">
    <property type="entry name" value="CE2_N"/>
</dbReference>
<dbReference type="Proteomes" id="UP000553756">
    <property type="component" value="Unassembled WGS sequence"/>
</dbReference>
<evidence type="ECO:0000313" key="4">
    <source>
        <dbReference type="Proteomes" id="UP000553756"/>
    </source>
</evidence>
<reference evidence="3 4" key="1">
    <citation type="submission" date="2020-02" db="EMBL/GenBank/DDBJ databases">
        <title>Characterization of phylogenetic diversity of novel bifidobacterial species isolated in Czech ZOOs.</title>
        <authorList>
            <person name="Lugli G.A."/>
            <person name="Vera N.B."/>
            <person name="Ventura M."/>
        </authorList>
    </citation>
    <scope>NUCLEOTIDE SEQUENCE [LARGE SCALE GENOMIC DNA]</scope>
    <source>
        <strain evidence="3 4">DSM 109963</strain>
    </source>
</reference>
<dbReference type="InterPro" id="IPR036514">
    <property type="entry name" value="SGNH_hydro_sf"/>
</dbReference>
<organism evidence="3 4">
    <name type="scientific">Bifidobacterium panos</name>
    <dbReference type="NCBI Taxonomy" id="2675321"/>
    <lineage>
        <taxon>Bacteria</taxon>
        <taxon>Bacillati</taxon>
        <taxon>Actinomycetota</taxon>
        <taxon>Actinomycetes</taxon>
        <taxon>Bifidobacteriales</taxon>
        <taxon>Bifidobacteriaceae</taxon>
        <taxon>Bifidobacterium</taxon>
    </lineage>
</organism>
<dbReference type="PANTHER" id="PTHR37834:SF2">
    <property type="entry name" value="ESTERASE, SGNH HYDROLASE-TYPE"/>
    <property type="match status" value="1"/>
</dbReference>
<dbReference type="Pfam" id="PF17996">
    <property type="entry name" value="CE2_N"/>
    <property type="match status" value="1"/>
</dbReference>
<accession>A0ABX1SZT4</accession>
<dbReference type="InterPro" id="IPR052762">
    <property type="entry name" value="PCW_deacetylase/CE"/>
</dbReference>
<sequence length="388" mass="43451">MQVFRFGHSALRRTMGRIDDADPKRPVWVFPYTQVSFRFTGTSLGVELVNHWNYGDIYLGAVIDGMQVKVPVPIDAAHDAVSLENGYPRRAEPAESTEKTAVDVPPRQSTIVTLAEHLPDIEHEVTIFKRQDGGMCHLKMLAVLLDDGAELLEPADTEPQPPKERRIEVFGDSVSCGERCEAVRYAGQCDPDADLSSYSNAWYSYAAIAARELGAQLHITAQGGVPLIDGIGWFNPPRYIGMESMWDKVEYNPALGTTKPWDFSRYTPHVVVVALGQNDSHPRDFMAQCYDGEQARHWRERYVDFVRTLRATYPNALIVLTTTIMEHDSAWDRAIDEVCCMASDPKVTHLLYSRNGSGTPGHPRIAEQREMGHELAAYLASFGPALWN</sequence>
<comment type="caution">
    <text evidence="3">The sequence shown here is derived from an EMBL/GenBank/DDBJ whole genome shotgun (WGS) entry which is preliminary data.</text>
</comment>
<feature type="region of interest" description="Disordered" evidence="1">
    <location>
        <begin position="85"/>
        <end position="104"/>
    </location>
</feature>
<feature type="domain" description="Carbohydrate esterase 2 N-terminal" evidence="2">
    <location>
        <begin position="15"/>
        <end position="84"/>
    </location>
</feature>
<dbReference type="EMBL" id="JAAIIJ010000020">
    <property type="protein sequence ID" value="NMN02413.1"/>
    <property type="molecule type" value="Genomic_DNA"/>
</dbReference>
<feature type="compositionally biased region" description="Basic and acidic residues" evidence="1">
    <location>
        <begin position="87"/>
        <end position="101"/>
    </location>
</feature>
<dbReference type="PANTHER" id="PTHR37834">
    <property type="entry name" value="GDSL-LIKE LIPASE/ACYLHYDROLASE DOMAIN PROTEIN (AFU_ORTHOLOGUE AFUA_2G00620)"/>
    <property type="match status" value="1"/>
</dbReference>
<evidence type="ECO:0000313" key="3">
    <source>
        <dbReference type="EMBL" id="NMN02413.1"/>
    </source>
</evidence>
<dbReference type="Gene3D" id="2.60.120.260">
    <property type="entry name" value="Galactose-binding domain-like"/>
    <property type="match status" value="1"/>
</dbReference>
<protein>
    <submittedName>
        <fullName evidence="3">Electron transporter RnfD</fullName>
    </submittedName>
</protein>
<evidence type="ECO:0000256" key="1">
    <source>
        <dbReference type="SAM" id="MobiDB-lite"/>
    </source>
</evidence>
<gene>
    <name evidence="3" type="ORF">G1C94_1035</name>
</gene>
<dbReference type="SUPFAM" id="SSF52266">
    <property type="entry name" value="SGNH hydrolase"/>
    <property type="match status" value="1"/>
</dbReference>
<proteinExistence type="predicted"/>
<name>A0ABX1SZT4_9BIFI</name>
<evidence type="ECO:0000259" key="2">
    <source>
        <dbReference type="Pfam" id="PF17996"/>
    </source>
</evidence>
<keyword evidence="4" id="KW-1185">Reference proteome</keyword>
<dbReference type="RefSeq" id="WP_172145795.1">
    <property type="nucleotide sequence ID" value="NZ_JAAIIJ010000020.1"/>
</dbReference>